<protein>
    <recommendedName>
        <fullName evidence="3">Asl1-like glycosyl hydrolase catalytic domain-containing protein</fullName>
    </recommendedName>
</protein>
<name>A0A212R593_9CHLR</name>
<keyword evidence="2" id="KW-1185">Reference proteome</keyword>
<proteinExistence type="predicted"/>
<dbReference type="Gene3D" id="3.20.20.80">
    <property type="entry name" value="Glycosidases"/>
    <property type="match status" value="1"/>
</dbReference>
<reference evidence="2" key="1">
    <citation type="submission" date="2017-06" db="EMBL/GenBank/DDBJ databases">
        <authorList>
            <person name="Varghese N."/>
            <person name="Submissions S."/>
        </authorList>
    </citation>
    <scope>NUCLEOTIDE SEQUENCE [LARGE SCALE GENOMIC DNA]</scope>
    <source>
        <strain evidence="2">JAD2</strain>
    </source>
</reference>
<dbReference type="EMBL" id="FYEK01000029">
    <property type="protein sequence ID" value="SNB67229.1"/>
    <property type="molecule type" value="Genomic_DNA"/>
</dbReference>
<dbReference type="PANTHER" id="PTHR12631:SF10">
    <property type="entry name" value="BETA-XYLOSIDASE-LIKE PROTEIN-RELATED"/>
    <property type="match status" value="1"/>
</dbReference>
<dbReference type="PANTHER" id="PTHR12631">
    <property type="entry name" value="ALPHA-L-IDURONIDASE"/>
    <property type="match status" value="1"/>
</dbReference>
<dbReference type="InterPro" id="IPR017853">
    <property type="entry name" value="GH"/>
</dbReference>
<evidence type="ECO:0000313" key="2">
    <source>
        <dbReference type="Proteomes" id="UP000197025"/>
    </source>
</evidence>
<evidence type="ECO:0008006" key="3">
    <source>
        <dbReference type="Google" id="ProtNLM"/>
    </source>
</evidence>
<dbReference type="AlphaFoldDB" id="A0A212R593"/>
<dbReference type="SUPFAM" id="SSF51445">
    <property type="entry name" value="(Trans)glycosidases"/>
    <property type="match status" value="1"/>
</dbReference>
<gene>
    <name evidence="1" type="ORF">SAMN02746019_00010600</name>
</gene>
<dbReference type="InParanoid" id="A0A212R593"/>
<dbReference type="GO" id="GO:0004553">
    <property type="term" value="F:hydrolase activity, hydrolyzing O-glycosyl compounds"/>
    <property type="evidence" value="ECO:0007669"/>
    <property type="project" value="TreeGrafter"/>
</dbReference>
<organism evidence="1 2">
    <name type="scientific">Thermoflexus hugenholtzii JAD2</name>
    <dbReference type="NCBI Taxonomy" id="877466"/>
    <lineage>
        <taxon>Bacteria</taxon>
        <taxon>Bacillati</taxon>
        <taxon>Chloroflexota</taxon>
        <taxon>Thermoflexia</taxon>
        <taxon>Thermoflexales</taxon>
        <taxon>Thermoflexaceae</taxon>
        <taxon>Thermoflexus</taxon>
    </lineage>
</organism>
<evidence type="ECO:0000313" key="1">
    <source>
        <dbReference type="EMBL" id="SNB67229.1"/>
    </source>
</evidence>
<dbReference type="InterPro" id="IPR051923">
    <property type="entry name" value="Glycosyl_Hydrolase_39"/>
</dbReference>
<sequence>MMPRRWIPIGRWLLVIGMLFSVRFSPSAAPAQAQSAPHLGYGVNPTSAADPGIGAMGFDWTKVFGPIGTRLPYRVLRRLDVDADVLGNLSAWGDWLENEARTQADFIEAWEIGNEPNLDASYGWAAPPNAADYTRVLCEAYRRIKRADPTAIVVSAGLAPTGRVPFTWSGHRGYCAPGVGWCPGYYQDEREFLREMLQAGAANCFDALGFHPYGFAAPATAAPGSPECGPNDFCFRTVEVIRQIMVSEFGVDKPIWATEFGWLIDPAQVGRPECRNDPSFSGRLWQLVSPQQQADYLVQAYQWAETNWPWMGAMLLFNYGFYNPGSCDQMGFYDIKGRPAETALRNMAKNPVPARPVWNSPQLLLSDVDAPAVLRGAFWVHNRSPEPLQWTVLSVSSPDFPLWVDSSSGTYRQPLPFRADPSGKALGVYTATVRVRAAPWAPMNLPVEGRDQDLTVVLRVVPEVYRDYLPLIMR</sequence>
<dbReference type="Proteomes" id="UP000197025">
    <property type="component" value="Unassembled WGS sequence"/>
</dbReference>
<accession>A0A212R593</accession>